<dbReference type="EMBL" id="KN837131">
    <property type="protein sequence ID" value="KIJ42202.1"/>
    <property type="molecule type" value="Genomic_DNA"/>
</dbReference>
<gene>
    <name evidence="2" type="ORF">M422DRAFT_254592</name>
</gene>
<accession>A0A0C9VKI7</accession>
<reference evidence="2 3" key="1">
    <citation type="submission" date="2014-06" db="EMBL/GenBank/DDBJ databases">
        <title>Evolutionary Origins and Diversification of the Mycorrhizal Mutualists.</title>
        <authorList>
            <consortium name="DOE Joint Genome Institute"/>
            <consortium name="Mycorrhizal Genomics Consortium"/>
            <person name="Kohler A."/>
            <person name="Kuo A."/>
            <person name="Nagy L.G."/>
            <person name="Floudas D."/>
            <person name="Copeland A."/>
            <person name="Barry K.W."/>
            <person name="Cichocki N."/>
            <person name="Veneault-Fourrey C."/>
            <person name="LaButti K."/>
            <person name="Lindquist E.A."/>
            <person name="Lipzen A."/>
            <person name="Lundell T."/>
            <person name="Morin E."/>
            <person name="Murat C."/>
            <person name="Riley R."/>
            <person name="Ohm R."/>
            <person name="Sun H."/>
            <person name="Tunlid A."/>
            <person name="Henrissat B."/>
            <person name="Grigoriev I.V."/>
            <person name="Hibbett D.S."/>
            <person name="Martin F."/>
        </authorList>
    </citation>
    <scope>NUCLEOTIDE SEQUENCE [LARGE SCALE GENOMIC DNA]</scope>
    <source>
        <strain evidence="2 3">SS14</strain>
    </source>
</reference>
<sequence>MSNSSWMKHVCTEPPTSPIKQQRAILNEQDDGFKEAITTVVEEHIIKDTTCKKNHTDAHKGQAHLKKDEGLVLVEYCKVQGLLAQPLSSLGLHQHVYELSRRKTARGLDPKCATAFS</sequence>
<evidence type="ECO:0000256" key="1">
    <source>
        <dbReference type="SAM" id="MobiDB-lite"/>
    </source>
</evidence>
<proteinExistence type="predicted"/>
<evidence type="ECO:0000313" key="2">
    <source>
        <dbReference type="EMBL" id="KIJ42202.1"/>
    </source>
</evidence>
<feature type="region of interest" description="Disordered" evidence="1">
    <location>
        <begin position="1"/>
        <end position="21"/>
    </location>
</feature>
<evidence type="ECO:0000313" key="3">
    <source>
        <dbReference type="Proteomes" id="UP000054279"/>
    </source>
</evidence>
<dbReference type="HOGENOM" id="CLU_2086330_0_0_1"/>
<name>A0A0C9VKI7_SPHS4</name>
<dbReference type="AlphaFoldDB" id="A0A0C9VKI7"/>
<dbReference type="Proteomes" id="UP000054279">
    <property type="component" value="Unassembled WGS sequence"/>
</dbReference>
<organism evidence="2 3">
    <name type="scientific">Sphaerobolus stellatus (strain SS14)</name>
    <dbReference type="NCBI Taxonomy" id="990650"/>
    <lineage>
        <taxon>Eukaryota</taxon>
        <taxon>Fungi</taxon>
        <taxon>Dikarya</taxon>
        <taxon>Basidiomycota</taxon>
        <taxon>Agaricomycotina</taxon>
        <taxon>Agaricomycetes</taxon>
        <taxon>Phallomycetidae</taxon>
        <taxon>Geastrales</taxon>
        <taxon>Sphaerobolaceae</taxon>
        <taxon>Sphaerobolus</taxon>
    </lineage>
</organism>
<keyword evidence="3" id="KW-1185">Reference proteome</keyword>
<protein>
    <submittedName>
        <fullName evidence="2">Unplaced genomic scaffold SPHSTscaffold_56, whole genome shotgun sequence</fullName>
    </submittedName>
</protein>